<reference evidence="3" key="1">
    <citation type="submission" date="2020-05" db="UniProtKB">
        <authorList>
            <consortium name="EnsemblMetazoa"/>
        </authorList>
    </citation>
    <scope>IDENTIFICATION</scope>
    <source>
        <strain evidence="3">SANGQUA</strain>
    </source>
</reference>
<evidence type="ECO:0000313" key="3">
    <source>
        <dbReference type="EnsemblMetazoa" id="AQUA014395-PA"/>
    </source>
</evidence>
<evidence type="ECO:0000256" key="2">
    <source>
        <dbReference type="SAM" id="SignalP"/>
    </source>
</evidence>
<feature type="signal peptide" evidence="2">
    <location>
        <begin position="1"/>
        <end position="21"/>
    </location>
</feature>
<name>A0A182XRB6_ANOQN</name>
<dbReference type="EnsemblMetazoa" id="AQUA014395-RA">
    <property type="protein sequence ID" value="AQUA014395-PA"/>
    <property type="gene ID" value="AQUA014395"/>
</dbReference>
<feature type="chain" id="PRO_5008143347" evidence="2">
    <location>
        <begin position="22"/>
        <end position="212"/>
    </location>
</feature>
<accession>A0A182XRB6</accession>
<feature type="compositionally biased region" description="Polar residues" evidence="1">
    <location>
        <begin position="168"/>
        <end position="179"/>
    </location>
</feature>
<evidence type="ECO:0000256" key="1">
    <source>
        <dbReference type="SAM" id="MobiDB-lite"/>
    </source>
</evidence>
<feature type="compositionally biased region" description="Polar residues" evidence="1">
    <location>
        <begin position="83"/>
        <end position="124"/>
    </location>
</feature>
<keyword evidence="4" id="KW-1185">Reference proteome</keyword>
<feature type="region of interest" description="Disordered" evidence="1">
    <location>
        <begin position="65"/>
        <end position="131"/>
    </location>
</feature>
<protein>
    <submittedName>
        <fullName evidence="3">Uncharacterized protein</fullName>
    </submittedName>
</protein>
<dbReference type="AlphaFoldDB" id="A0A182XRB6"/>
<keyword evidence="2" id="KW-0732">Signal</keyword>
<feature type="region of interest" description="Disordered" evidence="1">
    <location>
        <begin position="160"/>
        <end position="188"/>
    </location>
</feature>
<evidence type="ECO:0000313" key="4">
    <source>
        <dbReference type="Proteomes" id="UP000076407"/>
    </source>
</evidence>
<dbReference type="VEuPathDB" id="VectorBase:AQUA014395"/>
<feature type="compositionally biased region" description="Basic and acidic residues" evidence="1">
    <location>
        <begin position="65"/>
        <end position="79"/>
    </location>
</feature>
<dbReference type="Proteomes" id="UP000076407">
    <property type="component" value="Unassembled WGS sequence"/>
</dbReference>
<organism evidence="3 4">
    <name type="scientific">Anopheles quadriannulatus</name>
    <name type="common">Mosquito</name>
    <dbReference type="NCBI Taxonomy" id="34691"/>
    <lineage>
        <taxon>Eukaryota</taxon>
        <taxon>Metazoa</taxon>
        <taxon>Ecdysozoa</taxon>
        <taxon>Arthropoda</taxon>
        <taxon>Hexapoda</taxon>
        <taxon>Insecta</taxon>
        <taxon>Pterygota</taxon>
        <taxon>Neoptera</taxon>
        <taxon>Endopterygota</taxon>
        <taxon>Diptera</taxon>
        <taxon>Nematocera</taxon>
        <taxon>Culicoidea</taxon>
        <taxon>Culicidae</taxon>
        <taxon>Anophelinae</taxon>
        <taxon>Anopheles</taxon>
    </lineage>
</organism>
<proteinExistence type="predicted"/>
<sequence length="212" mass="23915">MAGYHTMFIIISLNFVLRVSALPPEKMFYKDKGYFVNSVNFVDNYTQTKSLVHFVSAYVQTSLPELKHDPSSHRDKTTETPKLVQQTTRVTSSEFVDSSITSQRNDSEVTSPQGKETTESTSLYPTDKPSYKTMNSLEYSRETNDPGVSSLQATKGPINISLHPTDEPSYTKTNHQEYTTESDDPEVASPHRINQSIILNTLERLMSQMMSA</sequence>